<evidence type="ECO:0000313" key="2">
    <source>
        <dbReference type="Proteomes" id="UP001431209"/>
    </source>
</evidence>
<dbReference type="PANTHER" id="PTHR35332">
    <property type="entry name" value="REGULATION OF ENOLASE PROTEIN 1"/>
    <property type="match status" value="1"/>
</dbReference>
<proteinExistence type="predicted"/>
<dbReference type="Gene3D" id="2.60.120.200">
    <property type="match status" value="1"/>
</dbReference>
<dbReference type="EMBL" id="JAOPGA020000605">
    <property type="protein sequence ID" value="KAL0479884.1"/>
    <property type="molecule type" value="Genomic_DNA"/>
</dbReference>
<organism evidence="1 2">
    <name type="scientific">Acrasis kona</name>
    <dbReference type="NCBI Taxonomy" id="1008807"/>
    <lineage>
        <taxon>Eukaryota</taxon>
        <taxon>Discoba</taxon>
        <taxon>Heterolobosea</taxon>
        <taxon>Tetramitia</taxon>
        <taxon>Eutetramitia</taxon>
        <taxon>Acrasidae</taxon>
        <taxon>Acrasis</taxon>
    </lineage>
</organism>
<keyword evidence="2" id="KW-1185">Reference proteome</keyword>
<dbReference type="Pfam" id="PF07081">
    <property type="entry name" value="DUF1349"/>
    <property type="match status" value="1"/>
</dbReference>
<evidence type="ECO:0000313" key="1">
    <source>
        <dbReference type="EMBL" id="KAL0479884.1"/>
    </source>
</evidence>
<gene>
    <name evidence="1" type="ORF">AKO1_007400</name>
</gene>
<dbReference type="Proteomes" id="UP001431209">
    <property type="component" value="Unassembled WGS sequence"/>
</dbReference>
<accession>A0AAW2YS28</accession>
<evidence type="ECO:0008006" key="3">
    <source>
        <dbReference type="Google" id="ProtNLM"/>
    </source>
</evidence>
<dbReference type="InterPro" id="IPR013320">
    <property type="entry name" value="ConA-like_dom_sf"/>
</dbReference>
<dbReference type="AlphaFoldDB" id="A0AAW2YS28"/>
<dbReference type="SUPFAM" id="SSF49899">
    <property type="entry name" value="Concanavalin A-like lectins/glucanases"/>
    <property type="match status" value="1"/>
</dbReference>
<dbReference type="InterPro" id="IPR009784">
    <property type="entry name" value="DUF1349"/>
</dbReference>
<sequence>MASKYQGEWMNRPHKVEEDNGALIVETLIESDLWRNTSYGFVHNNAHALLETFNHDTALEVDFIPDYSNNFDQAGILIWQSDSQWAKIGVEYSDNMLQLGAVVTNENSDWSLSAKPEWNGKKVTIRASWSSDAVTVRAKVEGQSFSMIRLFPLSSKVPTKAGLMFCSPSGKPLKVKFLRTEIVSSDNKLH</sequence>
<protein>
    <recommendedName>
        <fullName evidence="3">DUF1349 domain-containing protein</fullName>
    </recommendedName>
</protein>
<comment type="caution">
    <text evidence="1">The sequence shown here is derived from an EMBL/GenBank/DDBJ whole genome shotgun (WGS) entry which is preliminary data.</text>
</comment>
<name>A0AAW2YS28_9EUKA</name>
<reference evidence="1 2" key="1">
    <citation type="submission" date="2024-03" db="EMBL/GenBank/DDBJ databases">
        <title>The Acrasis kona genome and developmental transcriptomes reveal deep origins of eukaryotic multicellular pathways.</title>
        <authorList>
            <person name="Sheikh S."/>
            <person name="Fu C.-J."/>
            <person name="Brown M.W."/>
            <person name="Baldauf S.L."/>
        </authorList>
    </citation>
    <scope>NUCLEOTIDE SEQUENCE [LARGE SCALE GENOMIC DNA]</scope>
    <source>
        <strain evidence="1 2">ATCC MYA-3509</strain>
    </source>
</reference>
<dbReference type="PANTHER" id="PTHR35332:SF2">
    <property type="entry name" value="REGULATION OF ENOLASE PROTEIN 1"/>
    <property type="match status" value="1"/>
</dbReference>